<proteinExistence type="predicted"/>
<dbReference type="RefSeq" id="WP_177207452.1">
    <property type="nucleotide sequence ID" value="NZ_FOWF01000030.1"/>
</dbReference>
<dbReference type="STRING" id="155865.SAMN05216515_1304"/>
<evidence type="ECO:0000313" key="2">
    <source>
        <dbReference type="Proteomes" id="UP000198817"/>
    </source>
</evidence>
<keyword evidence="2" id="KW-1185">Reference proteome</keyword>
<evidence type="ECO:0000313" key="1">
    <source>
        <dbReference type="EMBL" id="SFU65675.1"/>
    </source>
</evidence>
<dbReference type="AlphaFoldDB" id="A0A1I7HY76"/>
<gene>
    <name evidence="1" type="ORF">SAMN05216508_1274</name>
</gene>
<sequence>MEILQQSVCALLMANLEVPDGHLKMYEGTMDKEIIAEGKLAIQIDTRPMF</sequence>
<protein>
    <submittedName>
        <fullName evidence="1">Uncharacterized protein</fullName>
    </submittedName>
</protein>
<dbReference type="Proteomes" id="UP000198817">
    <property type="component" value="Unassembled WGS sequence"/>
</dbReference>
<accession>A0A1I7HY76</accession>
<dbReference type="EMBL" id="FPBT01000027">
    <property type="protein sequence ID" value="SFU65675.1"/>
    <property type="molecule type" value="Genomic_DNA"/>
</dbReference>
<organism evidence="1 2">
    <name type="scientific">Eubacterium pyruvativorans</name>
    <dbReference type="NCBI Taxonomy" id="155865"/>
    <lineage>
        <taxon>Bacteria</taxon>
        <taxon>Bacillati</taxon>
        <taxon>Bacillota</taxon>
        <taxon>Clostridia</taxon>
        <taxon>Eubacteriales</taxon>
        <taxon>Eubacteriaceae</taxon>
        <taxon>Eubacterium</taxon>
    </lineage>
</organism>
<reference evidence="1 2" key="1">
    <citation type="submission" date="2016-10" db="EMBL/GenBank/DDBJ databases">
        <authorList>
            <person name="de Groot N.N."/>
        </authorList>
    </citation>
    <scope>NUCLEOTIDE SEQUENCE [LARGE SCALE GENOMIC DNA]</scope>
    <source>
        <strain evidence="1 2">KHGC13</strain>
    </source>
</reference>
<name>A0A1I7HY76_9FIRM</name>